<comment type="function">
    <text evidence="14">Probable receptor for the plant growth-promoting hormone auxin.</text>
</comment>
<dbReference type="AlphaFoldDB" id="A0A2P6RKL2"/>
<feature type="binding site" evidence="15">
    <location>
        <position position="106"/>
    </location>
    <ligand>
        <name>oxalate</name>
        <dbReference type="ChEBI" id="CHEBI:30623"/>
    </ligand>
</feature>
<protein>
    <recommendedName>
        <fullName evidence="18">Germin-like protein</fullName>
    </recommendedName>
</protein>
<keyword evidence="4" id="KW-0134">Cell wall</keyword>
<keyword evidence="7 15" id="KW-0479">Metal-binding</keyword>
<dbReference type="Pfam" id="PF00190">
    <property type="entry name" value="Cupin_1"/>
    <property type="match status" value="1"/>
</dbReference>
<evidence type="ECO:0000256" key="1">
    <source>
        <dbReference type="ARBA" id="ARBA00004191"/>
    </source>
</evidence>
<dbReference type="Gramene" id="PRQ46976">
    <property type="protein sequence ID" value="PRQ46976"/>
    <property type="gene ID" value="RchiOBHm_Chr2g0094761"/>
</dbReference>
<feature type="signal peptide" evidence="18">
    <location>
        <begin position="1"/>
        <end position="21"/>
    </location>
</feature>
<dbReference type="GO" id="GO:0030145">
    <property type="term" value="F:manganese ion binding"/>
    <property type="evidence" value="ECO:0007669"/>
    <property type="project" value="UniProtKB-UniRule"/>
</dbReference>
<feature type="binding site" evidence="16">
    <location>
        <position position="106"/>
    </location>
    <ligand>
        <name>Mn(2+)</name>
        <dbReference type="ChEBI" id="CHEBI:29035"/>
    </ligand>
</feature>
<sequence length="212" mass="22507">MMRTSFLIFFVLSLILSSSYAAVQDFCVADYTAPQGPAGYSCKNPANVTVDDFVYSALGVPGNTSNMIKTGITTAFSSQFPGLNGLGVALARADLAVGGVVPMHTHHGASEIVLIIEGTITAGFISSDNKVYLKTLKKGDIMVFPQGLLHFQVNVGDTPALEFVSFSSDSPGLQILHTALFQNNLPTDLITRSTFLDTAEIKRLKALLGGTN</sequence>
<dbReference type="SMART" id="SM00835">
    <property type="entry name" value="Cupin_1"/>
    <property type="match status" value="1"/>
</dbReference>
<dbReference type="OMA" id="EGDIMIF"/>
<keyword evidence="21" id="KW-1185">Reference proteome</keyword>
<evidence type="ECO:0000313" key="21">
    <source>
        <dbReference type="Proteomes" id="UP000238479"/>
    </source>
</evidence>
<gene>
    <name evidence="20" type="ORF">RchiOBHm_Chr2g0094761</name>
</gene>
<dbReference type="InterPro" id="IPR014710">
    <property type="entry name" value="RmlC-like_jellyroll"/>
</dbReference>
<feature type="binding site" evidence="16">
    <location>
        <position position="104"/>
    </location>
    <ligand>
        <name>Mn(2+)</name>
        <dbReference type="ChEBI" id="CHEBI:29035"/>
    </ligand>
</feature>
<dbReference type="Gene3D" id="2.60.120.10">
    <property type="entry name" value="Jelly Rolls"/>
    <property type="match status" value="1"/>
</dbReference>
<evidence type="ECO:0000256" key="15">
    <source>
        <dbReference type="PIRSR" id="PIRSR601929-1"/>
    </source>
</evidence>
<dbReference type="EMBL" id="PDCK01000040">
    <property type="protein sequence ID" value="PRQ46976.1"/>
    <property type="molecule type" value="Genomic_DNA"/>
</dbReference>
<dbReference type="GO" id="GO:0009734">
    <property type="term" value="P:auxin-activated signaling pathway"/>
    <property type="evidence" value="ECO:0007669"/>
    <property type="project" value="UniProtKB-KW"/>
</dbReference>
<evidence type="ECO:0000256" key="2">
    <source>
        <dbReference type="ARBA" id="ARBA00004271"/>
    </source>
</evidence>
<keyword evidence="10" id="KW-0675">Receptor</keyword>
<dbReference type="InterPro" id="IPR011051">
    <property type="entry name" value="RmlC_Cupin_sf"/>
</dbReference>
<feature type="disulfide bond" evidence="17">
    <location>
        <begin position="27"/>
        <end position="42"/>
    </location>
</feature>
<dbReference type="InterPro" id="IPR006045">
    <property type="entry name" value="Cupin_1"/>
</dbReference>
<reference evidence="20 21" key="1">
    <citation type="journal article" date="2018" name="Nat. Genet.">
        <title>The Rosa genome provides new insights in the design of modern roses.</title>
        <authorList>
            <person name="Bendahmane M."/>
        </authorList>
    </citation>
    <scope>NUCLEOTIDE SEQUENCE [LARGE SCALE GENOMIC DNA]</scope>
    <source>
        <strain evidence="21">cv. Old Blush</strain>
    </source>
</reference>
<keyword evidence="8 18" id="KW-0732">Signal</keyword>
<evidence type="ECO:0000256" key="8">
    <source>
        <dbReference type="ARBA" id="ARBA00022729"/>
    </source>
</evidence>
<dbReference type="Proteomes" id="UP000238479">
    <property type="component" value="Chromosome 2"/>
</dbReference>
<evidence type="ECO:0000256" key="14">
    <source>
        <dbReference type="ARBA" id="ARBA00060231"/>
    </source>
</evidence>
<dbReference type="GO" id="GO:0048046">
    <property type="term" value="C:apoplast"/>
    <property type="evidence" value="ECO:0007669"/>
    <property type="project" value="UniProtKB-SubCell"/>
</dbReference>
<dbReference type="CDD" id="cd02241">
    <property type="entry name" value="cupin_OxOx"/>
    <property type="match status" value="1"/>
</dbReference>
<evidence type="ECO:0000256" key="18">
    <source>
        <dbReference type="RuleBase" id="RU366015"/>
    </source>
</evidence>
<accession>A0A2P6RKL2</accession>
<evidence type="ECO:0000256" key="13">
    <source>
        <dbReference type="ARBA" id="ARBA00023294"/>
    </source>
</evidence>
<evidence type="ECO:0000256" key="5">
    <source>
        <dbReference type="ARBA" id="ARBA00022523"/>
    </source>
</evidence>
<evidence type="ECO:0000256" key="11">
    <source>
        <dbReference type="ARBA" id="ARBA00023180"/>
    </source>
</evidence>
<evidence type="ECO:0000256" key="12">
    <source>
        <dbReference type="ARBA" id="ARBA00023211"/>
    </source>
</evidence>
<dbReference type="PRINTS" id="PR00325">
    <property type="entry name" value="GERMIN"/>
</dbReference>
<evidence type="ECO:0000256" key="3">
    <source>
        <dbReference type="ARBA" id="ARBA00007456"/>
    </source>
</evidence>
<feature type="binding site" evidence="15">
    <location>
        <position position="111"/>
    </location>
    <ligand>
        <name>oxalate</name>
        <dbReference type="ChEBI" id="CHEBI:30623"/>
    </ligand>
</feature>
<feature type="domain" description="Cupin type-1" evidence="19">
    <location>
        <begin position="56"/>
        <end position="202"/>
    </location>
</feature>
<keyword evidence="9 17" id="KW-1015">Disulfide bond</keyword>
<keyword evidence="5 18" id="KW-0052">Apoplast</keyword>
<organism evidence="20 21">
    <name type="scientific">Rosa chinensis</name>
    <name type="common">China rose</name>
    <dbReference type="NCBI Taxonomy" id="74649"/>
    <lineage>
        <taxon>Eukaryota</taxon>
        <taxon>Viridiplantae</taxon>
        <taxon>Streptophyta</taxon>
        <taxon>Embryophyta</taxon>
        <taxon>Tracheophyta</taxon>
        <taxon>Spermatophyta</taxon>
        <taxon>Magnoliopsida</taxon>
        <taxon>eudicotyledons</taxon>
        <taxon>Gunneridae</taxon>
        <taxon>Pentapetalae</taxon>
        <taxon>rosids</taxon>
        <taxon>fabids</taxon>
        <taxon>Rosales</taxon>
        <taxon>Rosaceae</taxon>
        <taxon>Rosoideae</taxon>
        <taxon>Rosoideae incertae sedis</taxon>
        <taxon>Rosa</taxon>
    </lineage>
</organism>
<evidence type="ECO:0000313" key="20">
    <source>
        <dbReference type="EMBL" id="PRQ46976.1"/>
    </source>
</evidence>
<comment type="subcellular location">
    <subcellularLocation>
        <location evidence="1">Secreted</location>
        <location evidence="1">Cell wall</location>
    </subcellularLocation>
    <subcellularLocation>
        <location evidence="2 18">Secreted</location>
        <location evidence="2 18">Extracellular space</location>
        <location evidence="2 18">Apoplast</location>
    </subcellularLocation>
</comment>
<name>A0A2P6RKL2_ROSCH</name>
<comment type="similarity">
    <text evidence="3 18">Belongs to the germin family.</text>
</comment>
<feature type="binding site" evidence="16">
    <location>
        <position position="111"/>
    </location>
    <ligand>
        <name>Mn(2+)</name>
        <dbReference type="ChEBI" id="CHEBI:29035"/>
    </ligand>
</feature>
<keyword evidence="6 18" id="KW-0964">Secreted</keyword>
<comment type="caution">
    <text evidence="20">The sequence shown here is derived from an EMBL/GenBank/DDBJ whole genome shotgun (WGS) entry which is preliminary data.</text>
</comment>
<evidence type="ECO:0000256" key="7">
    <source>
        <dbReference type="ARBA" id="ARBA00022723"/>
    </source>
</evidence>
<evidence type="ECO:0000256" key="16">
    <source>
        <dbReference type="PIRSR" id="PIRSR601929-2"/>
    </source>
</evidence>
<dbReference type="SUPFAM" id="SSF51182">
    <property type="entry name" value="RmlC-like cupins"/>
    <property type="match status" value="1"/>
</dbReference>
<evidence type="ECO:0000256" key="10">
    <source>
        <dbReference type="ARBA" id="ARBA00023170"/>
    </source>
</evidence>
<dbReference type="PANTHER" id="PTHR31238">
    <property type="entry name" value="GERMIN-LIKE PROTEIN SUBFAMILY 3 MEMBER 3"/>
    <property type="match status" value="1"/>
</dbReference>
<dbReference type="OrthoDB" id="1921208at2759"/>
<dbReference type="FunFam" id="2.60.120.10:FF:000047">
    <property type="entry name" value="Auxin-binding protein ABP19a"/>
    <property type="match status" value="1"/>
</dbReference>
<proteinExistence type="inferred from homology"/>
<evidence type="ECO:0000256" key="17">
    <source>
        <dbReference type="PIRSR" id="PIRSR601929-3"/>
    </source>
</evidence>
<evidence type="ECO:0000256" key="6">
    <source>
        <dbReference type="ARBA" id="ARBA00022525"/>
    </source>
</evidence>
<feature type="binding site" evidence="16">
    <location>
        <position position="150"/>
    </location>
    <ligand>
        <name>Mn(2+)</name>
        <dbReference type="ChEBI" id="CHEBI:29035"/>
    </ligand>
</feature>
<keyword evidence="12 15" id="KW-0464">Manganese</keyword>
<keyword evidence="11" id="KW-0325">Glycoprotein</keyword>
<evidence type="ECO:0000259" key="19">
    <source>
        <dbReference type="SMART" id="SM00835"/>
    </source>
</evidence>
<evidence type="ECO:0000256" key="4">
    <source>
        <dbReference type="ARBA" id="ARBA00022512"/>
    </source>
</evidence>
<feature type="chain" id="PRO_5019613598" description="Germin-like protein" evidence="18">
    <location>
        <begin position="22"/>
        <end position="212"/>
    </location>
</feature>
<evidence type="ECO:0000256" key="9">
    <source>
        <dbReference type="ARBA" id="ARBA00023157"/>
    </source>
</evidence>
<keyword evidence="13" id="KW-0927">Auxin signaling pathway</keyword>
<dbReference type="InterPro" id="IPR001929">
    <property type="entry name" value="Germin"/>
</dbReference>